<dbReference type="EMBL" id="CP001337">
    <property type="protein sequence ID" value="ACL26456.1"/>
    <property type="molecule type" value="Genomic_DNA"/>
</dbReference>
<dbReference type="KEGG" id="cag:Cagg_3619"/>
<organism evidence="2 3">
    <name type="scientific">Chloroflexus aggregans (strain MD-66 / DSM 9485)</name>
    <dbReference type="NCBI Taxonomy" id="326427"/>
    <lineage>
        <taxon>Bacteria</taxon>
        <taxon>Bacillati</taxon>
        <taxon>Chloroflexota</taxon>
        <taxon>Chloroflexia</taxon>
        <taxon>Chloroflexales</taxon>
        <taxon>Chloroflexineae</taxon>
        <taxon>Chloroflexaceae</taxon>
        <taxon>Chloroflexus</taxon>
    </lineage>
</organism>
<dbReference type="NCBIfam" id="NF047644">
    <property type="entry name" value="TsoY_fam"/>
    <property type="match status" value="1"/>
</dbReference>
<dbReference type="eggNOG" id="ENOG502Z87Y">
    <property type="taxonomic scope" value="Bacteria"/>
</dbReference>
<reference evidence="2" key="1">
    <citation type="submission" date="2008-12" db="EMBL/GenBank/DDBJ databases">
        <title>Complete sequence of Chloroflexus aggregans DSM 9485.</title>
        <authorList>
            <consortium name="US DOE Joint Genome Institute"/>
            <person name="Lucas S."/>
            <person name="Copeland A."/>
            <person name="Lapidus A."/>
            <person name="Glavina del Rio T."/>
            <person name="Dalin E."/>
            <person name="Tice H."/>
            <person name="Pitluck S."/>
            <person name="Foster B."/>
            <person name="Larimer F."/>
            <person name="Land M."/>
            <person name="Hauser L."/>
            <person name="Kyrpides N."/>
            <person name="Mikhailova N."/>
            <person name="Bryant D."/>
            <person name="Richardson P."/>
        </authorList>
    </citation>
    <scope>NUCLEOTIDE SEQUENCE</scope>
    <source>
        <strain evidence="2">DSM 9485</strain>
    </source>
</reference>
<feature type="transmembrane region" description="Helical" evidence="1">
    <location>
        <begin position="115"/>
        <end position="140"/>
    </location>
</feature>
<dbReference type="AlphaFoldDB" id="B8GA81"/>
<feature type="transmembrane region" description="Helical" evidence="1">
    <location>
        <begin position="146"/>
        <end position="166"/>
    </location>
</feature>
<keyword evidence="3" id="KW-1185">Reference proteome</keyword>
<dbReference type="HOGENOM" id="CLU_056685_0_0_0"/>
<feature type="transmembrane region" description="Helical" evidence="1">
    <location>
        <begin position="337"/>
        <end position="358"/>
    </location>
</feature>
<evidence type="ECO:0000313" key="3">
    <source>
        <dbReference type="Proteomes" id="UP000002508"/>
    </source>
</evidence>
<feature type="transmembrane region" description="Helical" evidence="1">
    <location>
        <begin position="195"/>
        <end position="213"/>
    </location>
</feature>
<sequence length="411" mass="44365">MSQLIGRLTGLRTLGERYVPTYFLAALGNGGMAVTFFIWLNFLVPHPKTPIVTFDNIAAFWAKSDLIGQALLLLAMAGIALFAIRHFQSLIWNLSEFARFRRSSAYLQLRETNGAVILMALPLTLAMTINVLFASGAVFVPGLWNVVEYLFPFAMAAFFAVGVLALRTFTDIFGRAVANGHFDCARNNNLTQMQAAFAFAMVGVGLAAPAAMSNVKLTIGLSILGAIFFITAAVVVAAVMLVLGVRAMLTSGLAVEAGTSLWLPIPLLTLIGIATLRIAHGLHSGFELHIDAPHRLLITAFFFGLQLLAGLFGWSVLQRVGYFRTYLNGPSRSPATYGLICPAVGLFVFGMFFLHVGLVQNGLIEKFSPIYFVLLAALATVQVLGIVTMFRLDRRLLAAPAKSLAEAESVA</sequence>
<feature type="transmembrane region" description="Helical" evidence="1">
    <location>
        <begin position="21"/>
        <end position="40"/>
    </location>
</feature>
<accession>B8GA81</accession>
<feature type="transmembrane region" description="Helical" evidence="1">
    <location>
        <begin position="219"/>
        <end position="245"/>
    </location>
</feature>
<gene>
    <name evidence="2" type="ordered locus">Cagg_3619</name>
</gene>
<protein>
    <submittedName>
        <fullName evidence="2">Uncharacterized protein</fullName>
    </submittedName>
</protein>
<dbReference type="InterPro" id="IPR059133">
    <property type="entry name" value="TsoY-like"/>
</dbReference>
<keyword evidence="1" id="KW-1133">Transmembrane helix</keyword>
<name>B8GA81_CHLAD</name>
<proteinExistence type="predicted"/>
<feature type="transmembrane region" description="Helical" evidence="1">
    <location>
        <begin position="70"/>
        <end position="94"/>
    </location>
</feature>
<evidence type="ECO:0000313" key="2">
    <source>
        <dbReference type="EMBL" id="ACL26456.1"/>
    </source>
</evidence>
<feature type="transmembrane region" description="Helical" evidence="1">
    <location>
        <begin position="296"/>
        <end position="317"/>
    </location>
</feature>
<dbReference type="RefSeq" id="WP_015942302.1">
    <property type="nucleotide sequence ID" value="NC_011831.1"/>
</dbReference>
<dbReference type="Proteomes" id="UP000002508">
    <property type="component" value="Chromosome"/>
</dbReference>
<feature type="transmembrane region" description="Helical" evidence="1">
    <location>
        <begin position="257"/>
        <end position="276"/>
    </location>
</feature>
<feature type="transmembrane region" description="Helical" evidence="1">
    <location>
        <begin position="370"/>
        <end position="392"/>
    </location>
</feature>
<keyword evidence="1" id="KW-0472">Membrane</keyword>
<keyword evidence="1" id="KW-0812">Transmembrane</keyword>
<evidence type="ECO:0000256" key="1">
    <source>
        <dbReference type="SAM" id="Phobius"/>
    </source>
</evidence>